<accession>A0A1M5NHU1</accession>
<evidence type="ECO:0000313" key="2">
    <source>
        <dbReference type="Proteomes" id="UP000184211"/>
    </source>
</evidence>
<gene>
    <name evidence="1" type="ORF">SAMN04488044_1546</name>
</gene>
<sequence length="125" mass="13454">MGTVDVLFNNEPIQLESAKVLKLNKALGPKRSQIIVTNAMEDVAMRMSHSEALFQQGDWEGLGKAVRTIGKISGQIGMRSLSAVCDAASIALQNGDAPAIAATYARLLRVGDQSLSELCEHRDFP</sequence>
<protein>
    <submittedName>
        <fullName evidence="1">Uncharacterized protein</fullName>
    </submittedName>
</protein>
<dbReference type="GO" id="GO:0000160">
    <property type="term" value="P:phosphorelay signal transduction system"/>
    <property type="evidence" value="ECO:0007669"/>
    <property type="project" value="InterPro"/>
</dbReference>
<reference evidence="2" key="1">
    <citation type="submission" date="2016-11" db="EMBL/GenBank/DDBJ databases">
        <authorList>
            <person name="Varghese N."/>
            <person name="Submissions S."/>
        </authorList>
    </citation>
    <scope>NUCLEOTIDE SEQUENCE [LARGE SCALE GENOMIC DNA]</scope>
    <source>
        <strain evidence="2">DSM 28223</strain>
    </source>
</reference>
<evidence type="ECO:0000313" key="1">
    <source>
        <dbReference type="EMBL" id="SHG89090.1"/>
    </source>
</evidence>
<name>A0A1M5NHU1_9RHOB</name>
<dbReference type="OrthoDB" id="7873775at2"/>
<dbReference type="EMBL" id="FQWM01000002">
    <property type="protein sequence ID" value="SHG89090.1"/>
    <property type="molecule type" value="Genomic_DNA"/>
</dbReference>
<organism evidence="1 2">
    <name type="scientific">Cognatishimia maritima</name>
    <dbReference type="NCBI Taxonomy" id="870908"/>
    <lineage>
        <taxon>Bacteria</taxon>
        <taxon>Pseudomonadati</taxon>
        <taxon>Pseudomonadota</taxon>
        <taxon>Alphaproteobacteria</taxon>
        <taxon>Rhodobacterales</taxon>
        <taxon>Paracoccaceae</taxon>
        <taxon>Cognatishimia</taxon>
    </lineage>
</organism>
<dbReference type="RefSeq" id="WP_072792187.1">
    <property type="nucleotide sequence ID" value="NZ_FQWM01000002.1"/>
</dbReference>
<dbReference type="InterPro" id="IPR036641">
    <property type="entry name" value="HPT_dom_sf"/>
</dbReference>
<proteinExistence type="predicted"/>
<dbReference type="Gene3D" id="1.20.120.160">
    <property type="entry name" value="HPT domain"/>
    <property type="match status" value="1"/>
</dbReference>
<dbReference type="SUPFAM" id="SSF47226">
    <property type="entry name" value="Histidine-containing phosphotransfer domain, HPT domain"/>
    <property type="match status" value="1"/>
</dbReference>
<dbReference type="Proteomes" id="UP000184211">
    <property type="component" value="Unassembled WGS sequence"/>
</dbReference>
<dbReference type="AlphaFoldDB" id="A0A1M5NHU1"/>
<keyword evidence="2" id="KW-1185">Reference proteome</keyword>
<dbReference type="STRING" id="870908.SAMN04488044_1546"/>